<feature type="compositionally biased region" description="Low complexity" evidence="1">
    <location>
        <begin position="57"/>
        <end position="67"/>
    </location>
</feature>
<feature type="compositionally biased region" description="Polar residues" evidence="1">
    <location>
        <begin position="37"/>
        <end position="46"/>
    </location>
</feature>
<evidence type="ECO:0000256" key="1">
    <source>
        <dbReference type="SAM" id="MobiDB-lite"/>
    </source>
</evidence>
<dbReference type="AlphaFoldDB" id="M4C0Q4"/>
<protein>
    <submittedName>
        <fullName evidence="2">Uncharacterized protein</fullName>
    </submittedName>
</protein>
<reference evidence="2" key="2">
    <citation type="submission" date="2015-06" db="UniProtKB">
        <authorList>
            <consortium name="EnsemblProtists"/>
        </authorList>
    </citation>
    <scope>IDENTIFICATION</scope>
    <source>
        <strain evidence="2">Emoy2</strain>
    </source>
</reference>
<dbReference type="Proteomes" id="UP000011713">
    <property type="component" value="Unassembled WGS sequence"/>
</dbReference>
<dbReference type="VEuPathDB" id="FungiDB:HpaG812584"/>
<evidence type="ECO:0000313" key="2">
    <source>
        <dbReference type="EnsemblProtists" id="HpaP812584"/>
    </source>
</evidence>
<keyword evidence="3" id="KW-1185">Reference proteome</keyword>
<dbReference type="InParanoid" id="M4C0Q4"/>
<name>M4C0Q4_HYAAE</name>
<proteinExistence type="predicted"/>
<organism evidence="2 3">
    <name type="scientific">Hyaloperonospora arabidopsidis (strain Emoy2)</name>
    <name type="common">Downy mildew agent</name>
    <name type="synonym">Peronospora arabidopsidis</name>
    <dbReference type="NCBI Taxonomy" id="559515"/>
    <lineage>
        <taxon>Eukaryota</taxon>
        <taxon>Sar</taxon>
        <taxon>Stramenopiles</taxon>
        <taxon>Oomycota</taxon>
        <taxon>Peronosporomycetes</taxon>
        <taxon>Peronosporales</taxon>
        <taxon>Peronosporaceae</taxon>
        <taxon>Hyaloperonospora</taxon>
    </lineage>
</organism>
<dbReference type="EMBL" id="JH598080">
    <property type="status" value="NOT_ANNOTATED_CDS"/>
    <property type="molecule type" value="Genomic_DNA"/>
</dbReference>
<sequence length="121" mass="13564">MSRARKATFPPASLDVPVTPDEGAASSMHVREPDVLRSSSARTVCGSTTRSHPRSSPPAQQAQLQLPTEHRKLCSQSRRHRPGCTGRQRYHREGLSSVVYAKGQMRWIVDRMRVMRTLTAK</sequence>
<dbReference type="EnsemblProtists" id="HpaT812584">
    <property type="protein sequence ID" value="HpaP812584"/>
    <property type="gene ID" value="HpaG812584"/>
</dbReference>
<dbReference type="HOGENOM" id="CLU_2042572_0_0_1"/>
<accession>M4C0Q4</accession>
<feature type="region of interest" description="Disordered" evidence="1">
    <location>
        <begin position="1"/>
        <end position="67"/>
    </location>
</feature>
<reference evidence="3" key="1">
    <citation type="journal article" date="2010" name="Science">
        <title>Signatures of adaptation to obligate biotrophy in the Hyaloperonospora arabidopsidis genome.</title>
        <authorList>
            <person name="Baxter L."/>
            <person name="Tripathy S."/>
            <person name="Ishaque N."/>
            <person name="Boot N."/>
            <person name="Cabral A."/>
            <person name="Kemen E."/>
            <person name="Thines M."/>
            <person name="Ah-Fong A."/>
            <person name="Anderson R."/>
            <person name="Badejoko W."/>
            <person name="Bittner-Eddy P."/>
            <person name="Boore J.L."/>
            <person name="Chibucos M.C."/>
            <person name="Coates M."/>
            <person name="Dehal P."/>
            <person name="Delehaunty K."/>
            <person name="Dong S."/>
            <person name="Downton P."/>
            <person name="Dumas B."/>
            <person name="Fabro G."/>
            <person name="Fronick C."/>
            <person name="Fuerstenberg S.I."/>
            <person name="Fulton L."/>
            <person name="Gaulin E."/>
            <person name="Govers F."/>
            <person name="Hughes L."/>
            <person name="Humphray S."/>
            <person name="Jiang R.H."/>
            <person name="Judelson H."/>
            <person name="Kamoun S."/>
            <person name="Kyung K."/>
            <person name="Meijer H."/>
            <person name="Minx P."/>
            <person name="Morris P."/>
            <person name="Nelson J."/>
            <person name="Phuntumart V."/>
            <person name="Qutob D."/>
            <person name="Rehmany A."/>
            <person name="Rougon-Cardoso A."/>
            <person name="Ryden P."/>
            <person name="Torto-Alalibo T."/>
            <person name="Studholme D."/>
            <person name="Wang Y."/>
            <person name="Win J."/>
            <person name="Wood J."/>
            <person name="Clifton S.W."/>
            <person name="Rogers J."/>
            <person name="Van den Ackerveken G."/>
            <person name="Jones J.D."/>
            <person name="McDowell J.M."/>
            <person name="Beynon J."/>
            <person name="Tyler B.M."/>
        </authorList>
    </citation>
    <scope>NUCLEOTIDE SEQUENCE [LARGE SCALE GENOMIC DNA]</scope>
    <source>
        <strain evidence="3">Emoy2</strain>
    </source>
</reference>
<evidence type="ECO:0000313" key="3">
    <source>
        <dbReference type="Proteomes" id="UP000011713"/>
    </source>
</evidence>